<gene>
    <name evidence="1" type="ORF">BLE401_14950</name>
</gene>
<accession>A0A2N9YH78</accession>
<name>A0A2N9YH78_9GAMM</name>
<dbReference type="STRING" id="288004.AL038_09350"/>
<dbReference type="InterPro" id="IPR011231">
    <property type="entry name" value="Phage_VT1-Sakai_H0018"/>
</dbReference>
<dbReference type="Proteomes" id="UP000234271">
    <property type="component" value="Chromosome"/>
</dbReference>
<dbReference type="KEGG" id="blep:AL038_09350"/>
<dbReference type="OrthoDB" id="574502at2"/>
<sequence>MNPNNQLIKCYQAGADVAPYLIVKIGASAGYVVPAAAETDKLLGVANSLNITSGDRVDIVQAGIAEVTCGDVVAFGDWLTTDANGKAVATTTAGDELIGKALSGGVAEQVIPVLIQFGRY</sequence>
<evidence type="ECO:0000313" key="2">
    <source>
        <dbReference type="Proteomes" id="UP000234271"/>
    </source>
</evidence>
<evidence type="ECO:0000313" key="1">
    <source>
        <dbReference type="EMBL" id="AUI69860.1"/>
    </source>
</evidence>
<proteinExistence type="predicted"/>
<organism evidence="1 2">
    <name type="scientific">Beggiatoa leptomitoformis</name>
    <dbReference type="NCBI Taxonomy" id="288004"/>
    <lineage>
        <taxon>Bacteria</taxon>
        <taxon>Pseudomonadati</taxon>
        <taxon>Pseudomonadota</taxon>
        <taxon>Gammaproteobacteria</taxon>
        <taxon>Thiotrichales</taxon>
        <taxon>Thiotrichaceae</taxon>
        <taxon>Beggiatoa</taxon>
    </lineage>
</organism>
<dbReference type="RefSeq" id="WP_062152197.1">
    <property type="nucleotide sequence ID" value="NZ_CP012373.2"/>
</dbReference>
<dbReference type="Pfam" id="PF09956">
    <property type="entry name" value="Phage_cement_2"/>
    <property type="match status" value="1"/>
</dbReference>
<reference evidence="2" key="1">
    <citation type="submission" date="2016-12" db="EMBL/GenBank/DDBJ databases">
        <title>Complete Genome Sequence of Beggiatoa leptomitiformis D-401.</title>
        <authorList>
            <person name="Fomenkov A."/>
            <person name="Vincze T."/>
            <person name="Grabovich M."/>
            <person name="Anton B.P."/>
            <person name="Dubinina G."/>
            <person name="Orlova M."/>
            <person name="Belousova E."/>
            <person name="Roberts R.J."/>
        </authorList>
    </citation>
    <scope>NUCLEOTIDE SEQUENCE [LARGE SCALE GENOMIC DNA]</scope>
    <source>
        <strain evidence="2">D-401</strain>
    </source>
</reference>
<dbReference type="EMBL" id="CP018889">
    <property type="protein sequence ID" value="AUI69860.1"/>
    <property type="molecule type" value="Genomic_DNA"/>
</dbReference>
<keyword evidence="2" id="KW-1185">Reference proteome</keyword>
<dbReference type="AlphaFoldDB" id="A0A2N9YH78"/>
<protein>
    <submittedName>
        <fullName evidence="1">DUF2190 family protein</fullName>
    </submittedName>
</protein>